<evidence type="ECO:0000313" key="2">
    <source>
        <dbReference type="Proteomes" id="UP000198281"/>
    </source>
</evidence>
<dbReference type="EMBL" id="FZOS01000001">
    <property type="protein sequence ID" value="SNS05633.1"/>
    <property type="molecule type" value="Genomic_DNA"/>
</dbReference>
<gene>
    <name evidence="1" type="ORF">SAMN06295912_10170</name>
</gene>
<reference evidence="2" key="1">
    <citation type="submission" date="2017-06" db="EMBL/GenBank/DDBJ databases">
        <authorList>
            <person name="Varghese N."/>
            <person name="Submissions S."/>
        </authorList>
    </citation>
    <scope>NUCLEOTIDE SEQUENCE [LARGE SCALE GENOMIC DNA]</scope>
    <source>
        <strain evidence="2">LNB2</strain>
    </source>
</reference>
<keyword evidence="2" id="KW-1185">Reference proteome</keyword>
<accession>A0A239BF15</accession>
<evidence type="ECO:0000313" key="1">
    <source>
        <dbReference type="EMBL" id="SNS05633.1"/>
    </source>
</evidence>
<proteinExistence type="predicted"/>
<sequence length="127" mass="13327">MQGLSIGLLASLGAGMAMGLAGGAFAVRGVAPDYIRMADGRSDTLGPWRGRYAAETRVADPSEYGPSVRDVGYDPVAANCPGCSDYEIGYRWAASGAASTTADCEAYSWSYERGCIAWLRDRGNNGT</sequence>
<dbReference type="Proteomes" id="UP000198281">
    <property type="component" value="Unassembled WGS sequence"/>
</dbReference>
<name>A0A239BF15_9SPHN</name>
<dbReference type="RefSeq" id="WP_089217617.1">
    <property type="nucleotide sequence ID" value="NZ_FZOS01000001.1"/>
</dbReference>
<protein>
    <submittedName>
        <fullName evidence="1">Uncharacterized protein</fullName>
    </submittedName>
</protein>
<dbReference type="OrthoDB" id="7565069at2"/>
<dbReference type="AlphaFoldDB" id="A0A239BF15"/>
<organism evidence="1 2">
    <name type="scientific">Edaphosphingomonas laterariae</name>
    <dbReference type="NCBI Taxonomy" id="861865"/>
    <lineage>
        <taxon>Bacteria</taxon>
        <taxon>Pseudomonadati</taxon>
        <taxon>Pseudomonadota</taxon>
        <taxon>Alphaproteobacteria</taxon>
        <taxon>Sphingomonadales</taxon>
        <taxon>Rhizorhabdaceae</taxon>
        <taxon>Edaphosphingomonas</taxon>
    </lineage>
</organism>